<proteinExistence type="predicted"/>
<name>A0A9N9K972_9GLOM</name>
<feature type="non-terminal residue" evidence="2">
    <location>
        <position position="67"/>
    </location>
</feature>
<evidence type="ECO:0000256" key="1">
    <source>
        <dbReference type="SAM" id="MobiDB-lite"/>
    </source>
</evidence>
<dbReference type="AlphaFoldDB" id="A0A9N9K972"/>
<keyword evidence="3" id="KW-1185">Reference proteome</keyword>
<dbReference type="Proteomes" id="UP000789396">
    <property type="component" value="Unassembled WGS sequence"/>
</dbReference>
<evidence type="ECO:0000313" key="2">
    <source>
        <dbReference type="EMBL" id="CAG8816318.1"/>
    </source>
</evidence>
<sequence>ERNNQSSFEPLPNPNPNDKETTSVSLSELAEFYDATCTTTVAGSSKNPNIAGTISDKNVYVNQTNIN</sequence>
<evidence type="ECO:0000313" key="3">
    <source>
        <dbReference type="Proteomes" id="UP000789396"/>
    </source>
</evidence>
<comment type="caution">
    <text evidence="2">The sequence shown here is derived from an EMBL/GenBank/DDBJ whole genome shotgun (WGS) entry which is preliminary data.</text>
</comment>
<feature type="non-terminal residue" evidence="2">
    <location>
        <position position="1"/>
    </location>
</feature>
<protein>
    <submittedName>
        <fullName evidence="2">1235_t:CDS:1</fullName>
    </submittedName>
</protein>
<reference evidence="2" key="1">
    <citation type="submission" date="2021-06" db="EMBL/GenBank/DDBJ databases">
        <authorList>
            <person name="Kallberg Y."/>
            <person name="Tangrot J."/>
            <person name="Rosling A."/>
        </authorList>
    </citation>
    <scope>NUCLEOTIDE SEQUENCE</scope>
    <source>
        <strain evidence="2">IN212</strain>
    </source>
</reference>
<dbReference type="EMBL" id="CAJVPZ010092640">
    <property type="protein sequence ID" value="CAG8816318.1"/>
    <property type="molecule type" value="Genomic_DNA"/>
</dbReference>
<gene>
    <name evidence="2" type="ORF">RFULGI_LOCUS19253</name>
</gene>
<feature type="region of interest" description="Disordered" evidence="1">
    <location>
        <begin position="1"/>
        <end position="22"/>
    </location>
</feature>
<organism evidence="2 3">
    <name type="scientific">Racocetra fulgida</name>
    <dbReference type="NCBI Taxonomy" id="60492"/>
    <lineage>
        <taxon>Eukaryota</taxon>
        <taxon>Fungi</taxon>
        <taxon>Fungi incertae sedis</taxon>
        <taxon>Mucoromycota</taxon>
        <taxon>Glomeromycotina</taxon>
        <taxon>Glomeromycetes</taxon>
        <taxon>Diversisporales</taxon>
        <taxon>Gigasporaceae</taxon>
        <taxon>Racocetra</taxon>
    </lineage>
</organism>
<accession>A0A9N9K972</accession>